<keyword evidence="3" id="KW-1185">Reference proteome</keyword>
<sequence length="199" mass="21422">MKIAFILFDGITFLDFAGFYDVICRLGQFPAGEGLEWDICGPAGEIRDEMGLTVRIGKVLPDLSVYDLVFVPGGFGTRGLRHDESFISWLRGASGVPYLVSVCTGALLLGAAGLLEGRRATTNAPAYTLLEPYCREVVQARIVQDGNVITGGGVSTSIDLGLYLISLFAGREAMAAVKQQIDYPYDAQGIVMYSNEGNH</sequence>
<name>A0A089LB93_PAEBO</name>
<dbReference type="PANTHER" id="PTHR43130:SF3">
    <property type="entry name" value="HTH-TYPE TRANSCRIPTIONAL REGULATOR RV1931C"/>
    <property type="match status" value="1"/>
</dbReference>
<reference evidence="2" key="1">
    <citation type="submission" date="2014-08" db="EMBL/GenBank/DDBJ databases">
        <title>Comparative genomics of the Paenibacillus odorifer group.</title>
        <authorList>
            <person name="den Bakker H.C."/>
            <person name="Tsai Y.-C.Y.-C."/>
            <person name="Martin N."/>
            <person name="Korlach J."/>
            <person name="Wiedmann M."/>
        </authorList>
    </citation>
    <scope>NUCLEOTIDE SEQUENCE [LARGE SCALE GENOMIC DNA]</scope>
    <source>
        <strain evidence="2">DSM 13188</strain>
    </source>
</reference>
<protein>
    <submittedName>
        <fullName evidence="2">Thiamine biosynthesis protein ThiJ</fullName>
    </submittedName>
</protein>
<organism evidence="2 3">
    <name type="scientific">Paenibacillus borealis</name>
    <dbReference type="NCBI Taxonomy" id="160799"/>
    <lineage>
        <taxon>Bacteria</taxon>
        <taxon>Bacillati</taxon>
        <taxon>Bacillota</taxon>
        <taxon>Bacilli</taxon>
        <taxon>Bacillales</taxon>
        <taxon>Paenibacillaceae</taxon>
        <taxon>Paenibacillus</taxon>
    </lineage>
</organism>
<dbReference type="OrthoDB" id="9803764at2"/>
<accession>A0A089LB93</accession>
<dbReference type="KEGG" id="pbd:PBOR_15040"/>
<dbReference type="EMBL" id="CP009285">
    <property type="protein sequence ID" value="AIQ58097.1"/>
    <property type="molecule type" value="Genomic_DNA"/>
</dbReference>
<feature type="domain" description="DJ-1/PfpI" evidence="1">
    <location>
        <begin position="1"/>
        <end position="165"/>
    </location>
</feature>
<dbReference type="InterPro" id="IPR002818">
    <property type="entry name" value="DJ-1/PfpI"/>
</dbReference>
<gene>
    <name evidence="2" type="ORF">PBOR_15040</name>
</gene>
<dbReference type="AlphaFoldDB" id="A0A089LB93"/>
<dbReference type="RefSeq" id="WP_042212697.1">
    <property type="nucleotide sequence ID" value="NZ_CP009285.1"/>
</dbReference>
<evidence type="ECO:0000313" key="2">
    <source>
        <dbReference type="EMBL" id="AIQ58097.1"/>
    </source>
</evidence>
<dbReference type="Pfam" id="PF01965">
    <property type="entry name" value="DJ-1_PfpI"/>
    <property type="match status" value="1"/>
</dbReference>
<dbReference type="Gene3D" id="3.40.50.880">
    <property type="match status" value="1"/>
</dbReference>
<evidence type="ECO:0000313" key="3">
    <source>
        <dbReference type="Proteomes" id="UP000029518"/>
    </source>
</evidence>
<dbReference type="HOGENOM" id="CLU_000445_44_1_9"/>
<dbReference type="SUPFAM" id="SSF52317">
    <property type="entry name" value="Class I glutamine amidotransferase-like"/>
    <property type="match status" value="1"/>
</dbReference>
<dbReference type="Proteomes" id="UP000029518">
    <property type="component" value="Chromosome"/>
</dbReference>
<proteinExistence type="predicted"/>
<dbReference type="InterPro" id="IPR029062">
    <property type="entry name" value="Class_I_gatase-like"/>
</dbReference>
<evidence type="ECO:0000259" key="1">
    <source>
        <dbReference type="Pfam" id="PF01965"/>
    </source>
</evidence>
<dbReference type="PANTHER" id="PTHR43130">
    <property type="entry name" value="ARAC-FAMILY TRANSCRIPTIONAL REGULATOR"/>
    <property type="match status" value="1"/>
</dbReference>
<dbReference type="InterPro" id="IPR052158">
    <property type="entry name" value="INH-QAR"/>
</dbReference>